<evidence type="ECO:0000256" key="3">
    <source>
        <dbReference type="ARBA" id="ARBA00023163"/>
    </source>
</evidence>
<dbReference type="InterPro" id="IPR036390">
    <property type="entry name" value="WH_DNA-bd_sf"/>
</dbReference>
<dbReference type="PANTHER" id="PTHR38445:SF9">
    <property type="entry name" value="HTH-TYPE TRANSCRIPTIONAL REPRESSOR YTRA"/>
    <property type="match status" value="1"/>
</dbReference>
<dbReference type="PANTHER" id="PTHR38445">
    <property type="entry name" value="HTH-TYPE TRANSCRIPTIONAL REPRESSOR YTRA"/>
    <property type="match status" value="1"/>
</dbReference>
<keyword evidence="2" id="KW-0238">DNA-binding</keyword>
<dbReference type="InterPro" id="IPR036388">
    <property type="entry name" value="WH-like_DNA-bd_sf"/>
</dbReference>
<dbReference type="GO" id="GO:0003677">
    <property type="term" value="F:DNA binding"/>
    <property type="evidence" value="ECO:0007669"/>
    <property type="project" value="UniProtKB-KW"/>
</dbReference>
<protein>
    <submittedName>
        <fullName evidence="5">GntR family transcriptional regulator</fullName>
    </submittedName>
</protein>
<reference evidence="5 6" key="1">
    <citation type="submission" date="2020-09" db="EMBL/GenBank/DDBJ databases">
        <title>Investigation of environmental microbes.</title>
        <authorList>
            <person name="Ou Y."/>
            <person name="Kang Q."/>
        </authorList>
    </citation>
    <scope>NUCLEOTIDE SEQUENCE [LARGE SCALE GENOMIC DNA]</scope>
    <source>
        <strain evidence="5 6">KJZ-14</strain>
    </source>
</reference>
<dbReference type="SUPFAM" id="SSF46785">
    <property type="entry name" value="Winged helix' DNA-binding domain"/>
    <property type="match status" value="1"/>
</dbReference>
<evidence type="ECO:0000256" key="1">
    <source>
        <dbReference type="ARBA" id="ARBA00023015"/>
    </source>
</evidence>
<organism evidence="5 6">
    <name type="scientific">Rothia terrae</name>
    <dbReference type="NCBI Taxonomy" id="396015"/>
    <lineage>
        <taxon>Bacteria</taxon>
        <taxon>Bacillati</taxon>
        <taxon>Actinomycetota</taxon>
        <taxon>Actinomycetes</taxon>
        <taxon>Micrococcales</taxon>
        <taxon>Micrococcaceae</taxon>
        <taxon>Rothia</taxon>
    </lineage>
</organism>
<dbReference type="InterPro" id="IPR000524">
    <property type="entry name" value="Tscrpt_reg_HTH_GntR"/>
</dbReference>
<dbReference type="GO" id="GO:0003700">
    <property type="term" value="F:DNA-binding transcription factor activity"/>
    <property type="evidence" value="ECO:0007669"/>
    <property type="project" value="InterPro"/>
</dbReference>
<evidence type="ECO:0000313" key="6">
    <source>
        <dbReference type="Proteomes" id="UP000516404"/>
    </source>
</evidence>
<dbReference type="SMART" id="SM00345">
    <property type="entry name" value="HTH_GNTR"/>
    <property type="match status" value="1"/>
</dbReference>
<keyword evidence="6" id="KW-1185">Reference proteome</keyword>
<dbReference type="Gene3D" id="1.10.10.10">
    <property type="entry name" value="Winged helix-like DNA-binding domain superfamily/Winged helix DNA-binding domain"/>
    <property type="match status" value="1"/>
</dbReference>
<sequence length="145" mass="15702">MLHASSQINTDVVSPASDVSILHFTVNKDSDTPPYSQLRRAIISARAQGTFKAGDRLPPVRSLAQELNIAVNTVAKAYKELEAAGVIETHGRAGSFITAVDATEHKAHQLTADYVAAMRGLGFEDPQILTMCRHALGFEQIQHHA</sequence>
<dbReference type="EMBL" id="CP061539">
    <property type="protein sequence ID" value="QNV38247.1"/>
    <property type="molecule type" value="Genomic_DNA"/>
</dbReference>
<gene>
    <name evidence="5" type="ORF">IDM49_02940</name>
</gene>
<accession>A0A7H2BF01</accession>
<dbReference type="AlphaFoldDB" id="A0A7H2BF01"/>
<dbReference type="Proteomes" id="UP000516404">
    <property type="component" value="Chromosome"/>
</dbReference>
<dbReference type="GeneID" id="96623183"/>
<dbReference type="Pfam" id="PF00392">
    <property type="entry name" value="GntR"/>
    <property type="match status" value="1"/>
</dbReference>
<evidence type="ECO:0000259" key="4">
    <source>
        <dbReference type="PROSITE" id="PS50949"/>
    </source>
</evidence>
<name>A0A7H2BF01_9MICC</name>
<feature type="domain" description="HTH gntR-type" evidence="4">
    <location>
        <begin position="32"/>
        <end position="100"/>
    </location>
</feature>
<dbReference type="CDD" id="cd07377">
    <property type="entry name" value="WHTH_GntR"/>
    <property type="match status" value="1"/>
</dbReference>
<dbReference type="PROSITE" id="PS50949">
    <property type="entry name" value="HTH_GNTR"/>
    <property type="match status" value="1"/>
</dbReference>
<dbReference type="RefSeq" id="WP_190724976.1">
    <property type="nucleotide sequence ID" value="NZ_CP061539.1"/>
</dbReference>
<evidence type="ECO:0000313" key="5">
    <source>
        <dbReference type="EMBL" id="QNV38247.1"/>
    </source>
</evidence>
<evidence type="ECO:0000256" key="2">
    <source>
        <dbReference type="ARBA" id="ARBA00023125"/>
    </source>
</evidence>
<proteinExistence type="predicted"/>
<dbReference type="KEGG" id="rter:IDM49_02940"/>
<keyword evidence="3" id="KW-0804">Transcription</keyword>
<keyword evidence="1" id="KW-0805">Transcription regulation</keyword>